<dbReference type="Proteomes" id="UP000471447">
    <property type="component" value="Unassembled WGS sequence"/>
</dbReference>
<dbReference type="Gene3D" id="3.20.20.70">
    <property type="entry name" value="Aldolase class I"/>
    <property type="match status" value="1"/>
</dbReference>
<evidence type="ECO:0000313" key="13">
    <source>
        <dbReference type="Proteomes" id="UP000284495"/>
    </source>
</evidence>
<dbReference type="Gene3D" id="2.60.40.1180">
    <property type="entry name" value="Golgi alpha-mannosidase II"/>
    <property type="match status" value="1"/>
</dbReference>
<comment type="caution">
    <text evidence="12">The sequence shown here is derived from an EMBL/GenBank/DDBJ whole genome shotgun (WGS) entry which is preliminary data.</text>
</comment>
<evidence type="ECO:0000256" key="9">
    <source>
        <dbReference type="SAM" id="SignalP"/>
    </source>
</evidence>
<dbReference type="PANTHER" id="PTHR11452">
    <property type="entry name" value="ALPHA-GALACTOSIDASE/ALPHA-N-ACETYLGALACTOSAMINIDASE"/>
    <property type="match status" value="1"/>
</dbReference>
<dbReference type="InterPro" id="IPR013780">
    <property type="entry name" value="Glyco_hydro_b"/>
</dbReference>
<dbReference type="InterPro" id="IPR002241">
    <property type="entry name" value="Glyco_hydro_27"/>
</dbReference>
<dbReference type="InterPro" id="IPR017853">
    <property type="entry name" value="GH"/>
</dbReference>
<dbReference type="InterPro" id="IPR013785">
    <property type="entry name" value="Aldolase_TIM"/>
</dbReference>
<organism evidence="12 13">
    <name type="scientific">Bacteroides xylanisolvens</name>
    <dbReference type="NCBI Taxonomy" id="371601"/>
    <lineage>
        <taxon>Bacteria</taxon>
        <taxon>Pseudomonadati</taxon>
        <taxon>Bacteroidota</taxon>
        <taxon>Bacteroidia</taxon>
        <taxon>Bacteroidales</taxon>
        <taxon>Bacteroidaceae</taxon>
        <taxon>Bacteroides</taxon>
    </lineage>
</organism>
<dbReference type="Pfam" id="PF16499">
    <property type="entry name" value="Melibiase_2"/>
    <property type="match status" value="1"/>
</dbReference>
<dbReference type="GO" id="GO:0004557">
    <property type="term" value="F:alpha-galactosidase activity"/>
    <property type="evidence" value="ECO:0007669"/>
    <property type="project" value="UniProtKB-EC"/>
</dbReference>
<protein>
    <recommendedName>
        <fullName evidence="3 8">Alpha-galactosidase</fullName>
        <ecNumber evidence="3 8">3.2.1.22</ecNumber>
    </recommendedName>
    <alternativeName>
        <fullName evidence="8">Melibiase</fullName>
    </alternativeName>
</protein>
<evidence type="ECO:0000256" key="6">
    <source>
        <dbReference type="ARBA" id="ARBA00023157"/>
    </source>
</evidence>
<dbReference type="EMBL" id="QROO01000069">
    <property type="protein sequence ID" value="RHL30571.1"/>
    <property type="molecule type" value="Genomic_DNA"/>
</dbReference>
<dbReference type="Proteomes" id="UP000284495">
    <property type="component" value="Unassembled WGS sequence"/>
</dbReference>
<reference evidence="11 14" key="2">
    <citation type="journal article" date="2019" name="Nat. Med.">
        <title>A library of human gut bacterial isolates paired with longitudinal multiomics data enables mechanistic microbiome research.</title>
        <authorList>
            <person name="Poyet M."/>
            <person name="Groussin M."/>
            <person name="Gibbons S.M."/>
            <person name="Avila-Pacheco J."/>
            <person name="Jiang X."/>
            <person name="Kearney S.M."/>
            <person name="Perrotta A.R."/>
            <person name="Berdy B."/>
            <person name="Zhao S."/>
            <person name="Lieberman T.D."/>
            <person name="Swanson P.K."/>
            <person name="Smith M."/>
            <person name="Roesemann S."/>
            <person name="Alexander J.E."/>
            <person name="Rich S.A."/>
            <person name="Livny J."/>
            <person name="Vlamakis H."/>
            <person name="Clish C."/>
            <person name="Bullock K."/>
            <person name="Deik A."/>
            <person name="Scott J."/>
            <person name="Pierce K.A."/>
            <person name="Xavier R.J."/>
            <person name="Alm E.J."/>
        </authorList>
    </citation>
    <scope>NUCLEOTIDE SEQUENCE [LARGE SCALE GENOMIC DNA]</scope>
    <source>
        <strain evidence="11 14">BIOML-A7</strain>
    </source>
</reference>
<feature type="domain" description="Alpha galactosidase C-terminal" evidence="10">
    <location>
        <begin position="313"/>
        <end position="395"/>
    </location>
</feature>
<dbReference type="PANTHER" id="PTHR11452:SF75">
    <property type="entry name" value="ALPHA-GALACTOSIDASE MEL1"/>
    <property type="match status" value="1"/>
</dbReference>
<dbReference type="SUPFAM" id="SSF51011">
    <property type="entry name" value="Glycosyl hydrolase domain"/>
    <property type="match status" value="1"/>
</dbReference>
<keyword evidence="5 8" id="KW-0378">Hydrolase</keyword>
<evidence type="ECO:0000259" key="10">
    <source>
        <dbReference type="Pfam" id="PF17801"/>
    </source>
</evidence>
<keyword evidence="4 9" id="KW-0732">Signal</keyword>
<dbReference type="RefSeq" id="WP_008026484.1">
    <property type="nucleotide sequence ID" value="NZ_JADNMA010000005.1"/>
</dbReference>
<evidence type="ECO:0000313" key="14">
    <source>
        <dbReference type="Proteomes" id="UP000471447"/>
    </source>
</evidence>
<evidence type="ECO:0000313" key="11">
    <source>
        <dbReference type="EMBL" id="KAB6418043.1"/>
    </source>
</evidence>
<evidence type="ECO:0000256" key="5">
    <source>
        <dbReference type="ARBA" id="ARBA00022801"/>
    </source>
</evidence>
<evidence type="ECO:0000256" key="2">
    <source>
        <dbReference type="ARBA" id="ARBA00009743"/>
    </source>
</evidence>
<dbReference type="EMBL" id="WDCG01000037">
    <property type="protein sequence ID" value="KAB6418043.1"/>
    <property type="molecule type" value="Genomic_DNA"/>
</dbReference>
<keyword evidence="6 8" id="KW-1015">Disulfide bond</keyword>
<dbReference type="InterPro" id="IPR000111">
    <property type="entry name" value="Glyco_hydro_27/36_CS"/>
</dbReference>
<accession>A0A415K2M1</accession>
<comment type="similarity">
    <text evidence="2 8">Belongs to the glycosyl hydrolase 27 family.</text>
</comment>
<dbReference type="Pfam" id="PF17801">
    <property type="entry name" value="Melibiase_C"/>
    <property type="match status" value="1"/>
</dbReference>
<evidence type="ECO:0000256" key="3">
    <source>
        <dbReference type="ARBA" id="ARBA00012755"/>
    </source>
</evidence>
<dbReference type="AlphaFoldDB" id="A0A415K2M1"/>
<dbReference type="FunFam" id="3.20.20.70:FF:000202">
    <property type="entry name" value="Alpha-galactosidase"/>
    <property type="match status" value="1"/>
</dbReference>
<sequence length="399" mass="45317">MNKFLVLFLLAFSLSIYDIHAECADSLALTPPMGWSSWNCFNSDISEQKIREIADFMVSTGMKDAGYEYLNIDDCWQIGRDEDGNIIVDDKNFPSGMKALADYVHSKGLKFGIYSCAGTMTCAGRPGSFGYEFQDARTYASWGVDYLKYDWCNNEGRNAQAAYKIMSDALKKSGRPIILSICEWGHSKPWTWGQGIGQLWRTTHDIISVFSGTIHWGALGIVEIIDQNAELYKYSGPGHWNDPDMLQVGNPGLSMEENRSHFTMWCMLAAPLMAGNDIRKMDKEVAKILMNKEVIAVDQDRLGKQGRRYKVFGKNEIWVKQLSGDEIAVCLFNRDDHFSWNLDIDWQKEDFSLVGVNLTEKKYKVRDLWKQKDLGTAADKMSFDVPVHGVVLLRLTPEK</sequence>
<comment type="catalytic activity">
    <reaction evidence="1 8">
        <text>Hydrolysis of terminal, non-reducing alpha-D-galactose residues in alpha-D-galactosides, including galactose oligosaccharides, galactomannans and galactolipids.</text>
        <dbReference type="EC" id="3.2.1.22"/>
    </reaction>
</comment>
<dbReference type="InterPro" id="IPR041233">
    <property type="entry name" value="Melibiase_C"/>
</dbReference>
<dbReference type="EC" id="3.2.1.22" evidence="3 8"/>
<dbReference type="GO" id="GO:0016052">
    <property type="term" value="P:carbohydrate catabolic process"/>
    <property type="evidence" value="ECO:0007669"/>
    <property type="project" value="UniProtKB-ARBA"/>
</dbReference>
<evidence type="ECO:0000256" key="4">
    <source>
        <dbReference type="ARBA" id="ARBA00022729"/>
    </source>
</evidence>
<reference evidence="12 13" key="1">
    <citation type="submission" date="2018-08" db="EMBL/GenBank/DDBJ databases">
        <title>A genome reference for cultivated species of the human gut microbiota.</title>
        <authorList>
            <person name="Zou Y."/>
            <person name="Xue W."/>
            <person name="Luo G."/>
        </authorList>
    </citation>
    <scope>NUCLEOTIDE SEQUENCE [LARGE SCALE GENOMIC DNA]</scope>
    <source>
        <strain evidence="12 13">AF38-2</strain>
    </source>
</reference>
<name>A0A415K2M1_9BACE</name>
<evidence type="ECO:0000256" key="8">
    <source>
        <dbReference type="RuleBase" id="RU361168"/>
    </source>
</evidence>
<evidence type="ECO:0000256" key="1">
    <source>
        <dbReference type="ARBA" id="ARBA00001255"/>
    </source>
</evidence>
<proteinExistence type="inferred from homology"/>
<dbReference type="SUPFAM" id="SSF51445">
    <property type="entry name" value="(Trans)glycosidases"/>
    <property type="match status" value="1"/>
</dbReference>
<feature type="signal peptide" evidence="9">
    <location>
        <begin position="1"/>
        <end position="21"/>
    </location>
</feature>
<evidence type="ECO:0000313" key="12">
    <source>
        <dbReference type="EMBL" id="RHL30571.1"/>
    </source>
</evidence>
<dbReference type="PROSITE" id="PS00512">
    <property type="entry name" value="ALPHA_GALACTOSIDASE"/>
    <property type="match status" value="1"/>
</dbReference>
<gene>
    <name evidence="12" type="ORF">DW027_27255</name>
    <name evidence="11" type="ORF">GAZ26_23325</name>
</gene>
<dbReference type="CDD" id="cd14792">
    <property type="entry name" value="GH27"/>
    <property type="match status" value="1"/>
</dbReference>
<dbReference type="PRINTS" id="PR00740">
    <property type="entry name" value="GLHYDRLASE27"/>
</dbReference>
<evidence type="ECO:0000256" key="7">
    <source>
        <dbReference type="ARBA" id="ARBA00023295"/>
    </source>
</evidence>
<feature type="chain" id="PRO_5033419212" description="Alpha-galactosidase" evidence="9">
    <location>
        <begin position="22"/>
        <end position="399"/>
    </location>
</feature>
<keyword evidence="7 8" id="KW-0326">Glycosidase</keyword>